<feature type="transmembrane region" description="Helical" evidence="1">
    <location>
        <begin position="71"/>
        <end position="101"/>
    </location>
</feature>
<keyword evidence="1" id="KW-0812">Transmembrane</keyword>
<feature type="transmembrane region" description="Helical" evidence="1">
    <location>
        <begin position="107"/>
        <end position="129"/>
    </location>
</feature>
<dbReference type="OrthoDB" id="5854902at2759"/>
<evidence type="ECO:0000313" key="3">
    <source>
        <dbReference type="Proteomes" id="UP000001940"/>
    </source>
</evidence>
<organism evidence="2 3">
    <name type="scientific">Caenorhabditis elegans</name>
    <dbReference type="NCBI Taxonomy" id="6239"/>
    <lineage>
        <taxon>Eukaryota</taxon>
        <taxon>Metazoa</taxon>
        <taxon>Ecdysozoa</taxon>
        <taxon>Nematoda</taxon>
        <taxon>Chromadorea</taxon>
        <taxon>Rhabditida</taxon>
        <taxon>Rhabditina</taxon>
        <taxon>Rhabditomorpha</taxon>
        <taxon>Rhabditoidea</taxon>
        <taxon>Rhabditidae</taxon>
        <taxon>Peloderinae</taxon>
        <taxon>Caenorhabditis</taxon>
    </lineage>
</organism>
<feature type="transmembrane region" description="Helical" evidence="1">
    <location>
        <begin position="257"/>
        <end position="278"/>
    </location>
</feature>
<proteinExistence type="predicted"/>
<dbReference type="RefSeq" id="NP_496669.1">
    <property type="nucleotide sequence ID" value="NM_064268.1"/>
</dbReference>
<keyword evidence="2" id="KW-0675">Receptor</keyword>
<dbReference type="EMBL" id="BX284602">
    <property type="protein sequence ID" value="CAB03372.1"/>
    <property type="molecule type" value="Genomic_DNA"/>
</dbReference>
<evidence type="ECO:0000256" key="1">
    <source>
        <dbReference type="SAM" id="Phobius"/>
    </source>
</evidence>
<dbReference type="HOGENOM" id="CLU_042960_0_0_1"/>
<dbReference type="AlphaFoldDB" id="O18100"/>
<feature type="transmembrane region" description="Helical" evidence="1">
    <location>
        <begin position="216"/>
        <end position="237"/>
    </location>
</feature>
<dbReference type="eggNOG" id="ENOG502TJG7">
    <property type="taxonomic scope" value="Eukaryota"/>
</dbReference>
<dbReference type="KEGG" id="cel:CELE_T21B4.6"/>
<dbReference type="OMA" id="VNIVVIM"/>
<reference evidence="2 3" key="1">
    <citation type="journal article" date="1998" name="Science">
        <title>Genome sequence of the nematode C. elegans: a platform for investigating biology.</title>
        <authorList>
            <consortium name="The C. elegans sequencing consortium"/>
            <person name="Sulson J.E."/>
            <person name="Waterston R."/>
        </authorList>
    </citation>
    <scope>NUCLEOTIDE SEQUENCE [LARGE SCALE GENOMIC DNA]</scope>
    <source>
        <strain evidence="2 3">Bristol N2</strain>
    </source>
</reference>
<keyword evidence="3" id="KW-1185">Reference proteome</keyword>
<dbReference type="AGR" id="WB:WBGene00005288"/>
<dbReference type="GeneID" id="188675"/>
<dbReference type="PhylomeDB" id="O18100"/>
<accession>O18100</accession>
<dbReference type="InterPro" id="IPR019422">
    <property type="entry name" value="7TM_GPCR_serpentine_rcpt_Srh"/>
</dbReference>
<dbReference type="PANTHER" id="PTHR22941:SF34">
    <property type="entry name" value="SERPENTINE RECEPTOR, CLASS H-RELATED"/>
    <property type="match status" value="1"/>
</dbReference>
<name>O18100_CAEEL</name>
<keyword evidence="1" id="KW-1133">Transmembrane helix</keyword>
<dbReference type="PaxDb" id="6239-T21B4.6"/>
<dbReference type="InParanoid" id="O18100"/>
<evidence type="ECO:0000313" key="2">
    <source>
        <dbReference type="EMBL" id="CAB03372.1"/>
    </source>
</evidence>
<dbReference type="UCSC" id="T21B4.6">
    <property type="organism name" value="c. elegans"/>
</dbReference>
<dbReference type="PANTHER" id="PTHR22941">
    <property type="entry name" value="SERPENTINE RECEPTOR"/>
    <property type="match status" value="1"/>
</dbReference>
<dbReference type="InterPro" id="IPR053220">
    <property type="entry name" value="Nematode_rcpt-like_serp_H"/>
</dbReference>
<sequence>MNLTDYYLNIYPTKCPADTRFLASKEGLILTSRTIGVVFLPVHILTTYCILKKTPASMSSVKFSLANLNFWLFLSQIVFSFFIMPSFFLPLIGGTCVGFATDLGVPLPLQICFIFYLTGVISISIVLQFENRSSLILRNKFRIKGTRYRTYWFLANFFAFMIFSVINFLNIPDPDQARIDILEILPCPTKEFFTEPFFVLAAPGFWEDYMVTISSLLNLAIIFQISLFSTCCIYYLFIDRSSFTSAQTQKVQARSFIGIVLQTFLPILLVVLALVTLLKKNGGYDQVANNLTFIFSNFHSGVASSSILLVQHPYRKFLISLFCKKKKVQPVAALSTVSVSS</sequence>
<keyword evidence="1" id="KW-0472">Membrane</keyword>
<feature type="transmembrane region" description="Helical" evidence="1">
    <location>
        <begin position="290"/>
        <end position="310"/>
    </location>
</feature>
<feature type="transmembrane region" description="Helical" evidence="1">
    <location>
        <begin position="28"/>
        <end position="51"/>
    </location>
</feature>
<evidence type="ECO:0000313" key="4">
    <source>
        <dbReference type="WormBase" id="T21B4.6"/>
    </source>
</evidence>
<dbReference type="Proteomes" id="UP000001940">
    <property type="component" value="Chromosome II"/>
</dbReference>
<dbReference type="FunCoup" id="O18100">
    <property type="interactions" value="348"/>
</dbReference>
<protein>
    <submittedName>
        <fullName evidence="2">Serpentine Receptor, class H</fullName>
    </submittedName>
</protein>
<dbReference type="WormBase" id="T21B4.6">
    <property type="protein sequence ID" value="CE16431"/>
    <property type="gene ID" value="WBGene00005288"/>
    <property type="gene designation" value="srh-67"/>
</dbReference>
<dbReference type="PIR" id="T25051">
    <property type="entry name" value="T25051"/>
</dbReference>
<feature type="transmembrane region" description="Helical" evidence="1">
    <location>
        <begin position="150"/>
        <end position="169"/>
    </location>
</feature>
<dbReference type="Pfam" id="PF10318">
    <property type="entry name" value="7TM_GPCR_Srh"/>
    <property type="match status" value="1"/>
</dbReference>
<dbReference type="CTD" id="188675"/>
<gene>
    <name evidence="2 4" type="primary">srh-67</name>
    <name evidence="2" type="ORF">CELE_T21B4.6</name>
    <name evidence="4" type="ORF">T21B4.6</name>
</gene>